<dbReference type="EMBL" id="CP060096">
    <property type="protein sequence ID" value="QSZ28121.1"/>
    <property type="molecule type" value="Genomic_DNA"/>
</dbReference>
<gene>
    <name evidence="8" type="ORF">ACETAC_04530</name>
</gene>
<evidence type="ECO:0000313" key="9">
    <source>
        <dbReference type="Proteomes" id="UP000671913"/>
    </source>
</evidence>
<evidence type="ECO:0000259" key="7">
    <source>
        <dbReference type="PROSITE" id="PS51918"/>
    </source>
</evidence>
<dbReference type="InterPro" id="IPR034391">
    <property type="entry name" value="AdoMet-like_SPASM_containing"/>
</dbReference>
<dbReference type="PROSITE" id="PS51918">
    <property type="entry name" value="RADICAL_SAM"/>
    <property type="match status" value="1"/>
</dbReference>
<evidence type="ECO:0000256" key="6">
    <source>
        <dbReference type="ARBA" id="ARBA00023014"/>
    </source>
</evidence>
<reference evidence="8" key="1">
    <citation type="submission" date="2020-08" db="EMBL/GenBank/DDBJ databases">
        <title>Genomic insights into the carbon and energy metabolism of the first obligate autotrophic acetogenic bacterium Aceticella autotrophica gen. nov., sp. nov.</title>
        <authorList>
            <person name="Toshchakov S.V."/>
            <person name="Elcheninov A.G."/>
            <person name="Kublanov I.V."/>
            <person name="Frolov E.N."/>
            <person name="Lebedinsky A.V."/>
        </authorList>
    </citation>
    <scope>NUCLEOTIDE SEQUENCE</scope>
    <source>
        <strain evidence="8">3443-3Ac</strain>
    </source>
</reference>
<dbReference type="InterPro" id="IPR058240">
    <property type="entry name" value="rSAM_sf"/>
</dbReference>
<comment type="cofactor">
    <cofactor evidence="1">
        <name>[4Fe-4S] cluster</name>
        <dbReference type="ChEBI" id="CHEBI:49883"/>
    </cofactor>
</comment>
<dbReference type="Gene3D" id="3.20.20.70">
    <property type="entry name" value="Aldolase class I"/>
    <property type="match status" value="1"/>
</dbReference>
<dbReference type="CDD" id="cd21109">
    <property type="entry name" value="SPASM"/>
    <property type="match status" value="1"/>
</dbReference>
<evidence type="ECO:0000256" key="5">
    <source>
        <dbReference type="ARBA" id="ARBA00023004"/>
    </source>
</evidence>
<keyword evidence="3" id="KW-0949">S-adenosyl-L-methionine</keyword>
<dbReference type="PANTHER" id="PTHR11228">
    <property type="entry name" value="RADICAL SAM DOMAIN PROTEIN"/>
    <property type="match status" value="1"/>
</dbReference>
<sequence>MDLTLQIEPTRMCNLDCSICMRKNIKKPINSFLTFNNFKKICDNAVLSKMFQYIGLHGWGEPLLNKELFKMVEYAEDKGLATNLTTNGRLINERFEEIFKSGLREIAFGVYNKNLLREVVPSIRELIKIRNHRCLKIPKTYFDITICKESLSDIQNFIEIAQELRIDAVILHRLFNVYKVDPSVKYISQEEEKMLFEKVKEIGRKNGMEIYLPVRHKYPCKVVKYSIFITVDGDITPCCFLPEYTLGNIFEMELSEVFASDGYKNFKKRMPDNQICGRCRW</sequence>
<dbReference type="InterPro" id="IPR050377">
    <property type="entry name" value="Radical_SAM_PqqE_MftC-like"/>
</dbReference>
<feature type="domain" description="Radical SAM core" evidence="7">
    <location>
        <begin position="1"/>
        <end position="205"/>
    </location>
</feature>
<dbReference type="GO" id="GO:0003824">
    <property type="term" value="F:catalytic activity"/>
    <property type="evidence" value="ECO:0007669"/>
    <property type="project" value="InterPro"/>
</dbReference>
<proteinExistence type="predicted"/>
<dbReference type="InterPro" id="IPR007197">
    <property type="entry name" value="rSAM"/>
</dbReference>
<dbReference type="InterPro" id="IPR023885">
    <property type="entry name" value="4Fe4S-binding_SPASM_dom"/>
</dbReference>
<keyword evidence="9" id="KW-1185">Reference proteome</keyword>
<dbReference type="SUPFAM" id="SSF102114">
    <property type="entry name" value="Radical SAM enzymes"/>
    <property type="match status" value="1"/>
</dbReference>
<dbReference type="GO" id="GO:0051536">
    <property type="term" value="F:iron-sulfur cluster binding"/>
    <property type="evidence" value="ECO:0007669"/>
    <property type="project" value="UniProtKB-KW"/>
</dbReference>
<evidence type="ECO:0000256" key="4">
    <source>
        <dbReference type="ARBA" id="ARBA00022723"/>
    </source>
</evidence>
<accession>A0A975GBF5</accession>
<dbReference type="SFLD" id="SFLDS00029">
    <property type="entry name" value="Radical_SAM"/>
    <property type="match status" value="1"/>
</dbReference>
<dbReference type="Pfam" id="PF13186">
    <property type="entry name" value="SPASM"/>
    <property type="match status" value="1"/>
</dbReference>
<name>A0A975GBF5_9THEO</name>
<evidence type="ECO:0000256" key="1">
    <source>
        <dbReference type="ARBA" id="ARBA00001966"/>
    </source>
</evidence>
<dbReference type="RefSeq" id="WP_284680860.1">
    <property type="nucleotide sequence ID" value="NZ_CP060096.1"/>
</dbReference>
<keyword evidence="2" id="KW-0004">4Fe-4S</keyword>
<dbReference type="SFLD" id="SFLDG01067">
    <property type="entry name" value="SPASM/twitch_domain_containing"/>
    <property type="match status" value="1"/>
</dbReference>
<keyword evidence="4" id="KW-0479">Metal-binding</keyword>
<organism evidence="8 9">
    <name type="scientific">Aceticella autotrophica</name>
    <dbReference type="NCBI Taxonomy" id="2755338"/>
    <lineage>
        <taxon>Bacteria</taxon>
        <taxon>Bacillati</taxon>
        <taxon>Bacillota</taxon>
        <taxon>Clostridia</taxon>
        <taxon>Thermoanaerobacterales</taxon>
        <taxon>Thermoanaerobacteraceae</taxon>
        <taxon>Aceticella</taxon>
    </lineage>
</organism>
<dbReference type="KEGG" id="aaut:ACETAC_04530"/>
<dbReference type="AlphaFoldDB" id="A0A975GBF5"/>
<dbReference type="InterPro" id="IPR013785">
    <property type="entry name" value="Aldolase_TIM"/>
</dbReference>
<keyword evidence="5" id="KW-0408">Iron</keyword>
<evidence type="ECO:0000256" key="3">
    <source>
        <dbReference type="ARBA" id="ARBA00022691"/>
    </source>
</evidence>
<protein>
    <submittedName>
        <fullName evidence="8">SPASM domain-containing protein</fullName>
    </submittedName>
</protein>
<dbReference type="PANTHER" id="PTHR11228:SF7">
    <property type="entry name" value="PQQA PEPTIDE CYCLASE"/>
    <property type="match status" value="1"/>
</dbReference>
<keyword evidence="6" id="KW-0411">Iron-sulfur</keyword>
<evidence type="ECO:0000256" key="2">
    <source>
        <dbReference type="ARBA" id="ARBA00022485"/>
    </source>
</evidence>
<dbReference type="SFLD" id="SFLDG01387">
    <property type="entry name" value="BtrN-like_SPASM_domain_contain"/>
    <property type="match status" value="1"/>
</dbReference>
<dbReference type="GO" id="GO:0046872">
    <property type="term" value="F:metal ion binding"/>
    <property type="evidence" value="ECO:0007669"/>
    <property type="project" value="UniProtKB-KW"/>
</dbReference>
<evidence type="ECO:0000313" key="8">
    <source>
        <dbReference type="EMBL" id="QSZ28121.1"/>
    </source>
</evidence>
<dbReference type="Pfam" id="PF04055">
    <property type="entry name" value="Radical_SAM"/>
    <property type="match status" value="1"/>
</dbReference>
<dbReference type="CDD" id="cd01335">
    <property type="entry name" value="Radical_SAM"/>
    <property type="match status" value="1"/>
</dbReference>
<dbReference type="Proteomes" id="UP000671913">
    <property type="component" value="Chromosome"/>
</dbReference>